<dbReference type="AlphaFoldDB" id="A0ABD0PB28"/>
<protein>
    <submittedName>
        <fullName evidence="2">Uncharacterized protein</fullName>
    </submittedName>
</protein>
<sequence length="87" mass="10241">KPMELLLSMMEELWSGKKENQQNRTFLMKMVQILSMMEQDVVGGEQEIQTLKETLKALKKQNELKEKQHRSETGDLKLHLRQAQESI</sequence>
<keyword evidence="3" id="KW-1185">Reference proteome</keyword>
<comment type="caution">
    <text evidence="2">The sequence shown here is derived from an EMBL/GenBank/DDBJ whole genome shotgun (WGS) entry which is preliminary data.</text>
</comment>
<feature type="compositionally biased region" description="Basic and acidic residues" evidence="1">
    <location>
        <begin position="62"/>
        <end position="78"/>
    </location>
</feature>
<feature type="non-terminal residue" evidence="2">
    <location>
        <position position="1"/>
    </location>
</feature>
<gene>
    <name evidence="2" type="ORF">M9458_031506</name>
</gene>
<evidence type="ECO:0000313" key="2">
    <source>
        <dbReference type="EMBL" id="KAL0171195.1"/>
    </source>
</evidence>
<evidence type="ECO:0000256" key="1">
    <source>
        <dbReference type="SAM" id="MobiDB-lite"/>
    </source>
</evidence>
<dbReference type="Proteomes" id="UP001529510">
    <property type="component" value="Unassembled WGS sequence"/>
</dbReference>
<reference evidence="2 3" key="1">
    <citation type="submission" date="2024-05" db="EMBL/GenBank/DDBJ databases">
        <title>Genome sequencing and assembly of Indian major carp, Cirrhinus mrigala (Hamilton, 1822).</title>
        <authorList>
            <person name="Mohindra V."/>
            <person name="Chowdhury L.M."/>
            <person name="Lal K."/>
            <person name="Jena J.K."/>
        </authorList>
    </citation>
    <scope>NUCLEOTIDE SEQUENCE [LARGE SCALE GENOMIC DNA]</scope>
    <source>
        <strain evidence="2">CM1030</strain>
        <tissue evidence="2">Blood</tissue>
    </source>
</reference>
<name>A0ABD0PB28_CIRMR</name>
<proteinExistence type="predicted"/>
<dbReference type="EMBL" id="JAMKFB020000016">
    <property type="protein sequence ID" value="KAL0171195.1"/>
    <property type="molecule type" value="Genomic_DNA"/>
</dbReference>
<organism evidence="2 3">
    <name type="scientific">Cirrhinus mrigala</name>
    <name type="common">Mrigala</name>
    <dbReference type="NCBI Taxonomy" id="683832"/>
    <lineage>
        <taxon>Eukaryota</taxon>
        <taxon>Metazoa</taxon>
        <taxon>Chordata</taxon>
        <taxon>Craniata</taxon>
        <taxon>Vertebrata</taxon>
        <taxon>Euteleostomi</taxon>
        <taxon>Actinopterygii</taxon>
        <taxon>Neopterygii</taxon>
        <taxon>Teleostei</taxon>
        <taxon>Ostariophysi</taxon>
        <taxon>Cypriniformes</taxon>
        <taxon>Cyprinidae</taxon>
        <taxon>Labeoninae</taxon>
        <taxon>Labeonini</taxon>
        <taxon>Cirrhinus</taxon>
    </lineage>
</organism>
<evidence type="ECO:0000313" key="3">
    <source>
        <dbReference type="Proteomes" id="UP001529510"/>
    </source>
</evidence>
<feature type="non-terminal residue" evidence="2">
    <location>
        <position position="87"/>
    </location>
</feature>
<accession>A0ABD0PB28</accession>
<feature type="region of interest" description="Disordered" evidence="1">
    <location>
        <begin position="62"/>
        <end position="87"/>
    </location>
</feature>